<keyword evidence="3" id="KW-1185">Reference proteome</keyword>
<feature type="region of interest" description="Disordered" evidence="1">
    <location>
        <begin position="1"/>
        <end position="38"/>
    </location>
</feature>
<evidence type="ECO:0000256" key="1">
    <source>
        <dbReference type="SAM" id="MobiDB-lite"/>
    </source>
</evidence>
<sequence length="38" mass="4562">MNMYPTMSSHSNEPNHDSQYRHSTYLYHGKRQQHDAIV</sequence>
<evidence type="ECO:0000313" key="2">
    <source>
        <dbReference type="EMBL" id="CAF4743363.1"/>
    </source>
</evidence>
<comment type="caution">
    <text evidence="2">The sequence shown here is derived from an EMBL/GenBank/DDBJ whole genome shotgun (WGS) entry which is preliminary data.</text>
</comment>
<proteinExistence type="predicted"/>
<organism evidence="2 3">
    <name type="scientific">Rotaria socialis</name>
    <dbReference type="NCBI Taxonomy" id="392032"/>
    <lineage>
        <taxon>Eukaryota</taxon>
        <taxon>Metazoa</taxon>
        <taxon>Spiralia</taxon>
        <taxon>Gnathifera</taxon>
        <taxon>Rotifera</taxon>
        <taxon>Eurotatoria</taxon>
        <taxon>Bdelloidea</taxon>
        <taxon>Philodinida</taxon>
        <taxon>Philodinidae</taxon>
        <taxon>Rotaria</taxon>
    </lineage>
</organism>
<gene>
    <name evidence="2" type="ORF">UJA718_LOCUS38508</name>
</gene>
<feature type="non-terminal residue" evidence="2">
    <location>
        <position position="1"/>
    </location>
</feature>
<evidence type="ECO:0000313" key="3">
    <source>
        <dbReference type="Proteomes" id="UP000663873"/>
    </source>
</evidence>
<feature type="compositionally biased region" description="Polar residues" evidence="1">
    <location>
        <begin position="1"/>
        <end position="12"/>
    </location>
</feature>
<name>A0A821L010_9BILA</name>
<dbReference type="AlphaFoldDB" id="A0A821L010"/>
<reference evidence="2" key="1">
    <citation type="submission" date="2021-02" db="EMBL/GenBank/DDBJ databases">
        <authorList>
            <person name="Nowell W R."/>
        </authorList>
    </citation>
    <scope>NUCLEOTIDE SEQUENCE</scope>
</reference>
<accession>A0A821L010</accession>
<dbReference type="Proteomes" id="UP000663873">
    <property type="component" value="Unassembled WGS sequence"/>
</dbReference>
<dbReference type="EMBL" id="CAJOBP010039516">
    <property type="protein sequence ID" value="CAF4743363.1"/>
    <property type="molecule type" value="Genomic_DNA"/>
</dbReference>
<protein>
    <submittedName>
        <fullName evidence="2">Uncharacterized protein</fullName>
    </submittedName>
</protein>